<protein>
    <submittedName>
        <fullName evidence="7">Cell wall-associated NlpC family hydrolase</fullName>
    </submittedName>
</protein>
<evidence type="ECO:0000313" key="7">
    <source>
        <dbReference type="EMBL" id="NYJ73595.1"/>
    </source>
</evidence>
<dbReference type="Gene3D" id="3.90.1720.10">
    <property type="entry name" value="endopeptidase domain like (from Nostoc punctiforme)"/>
    <property type="match status" value="1"/>
</dbReference>
<name>A0A853DHB9_9MICO</name>
<evidence type="ECO:0000256" key="2">
    <source>
        <dbReference type="ARBA" id="ARBA00022670"/>
    </source>
</evidence>
<evidence type="ECO:0000256" key="5">
    <source>
        <dbReference type="SAM" id="MobiDB-lite"/>
    </source>
</evidence>
<evidence type="ECO:0000259" key="6">
    <source>
        <dbReference type="PROSITE" id="PS51935"/>
    </source>
</evidence>
<sequence length="258" mass="26173">MSVMQPRGRHRAPSKLSTSFNTTARVSAAVAVGGGLVASAVFSQSAQAADTKHQGPASAAAPAQASMTLVQNTARTSAPHVAAAVDAHTRLVAVHADTYVAPVVEKAAPAPVRHVVAPVRHVVRQPAPKHTTPVRSGNGGGSTVSAPSSASGVVAIAERYIGVPYVYGGTTPSGFDCSGFTSYVYAQLGINLPRTAAAQQASATPVSTPQPGDLVFFGSPAYHVGIYLGNGMMIAAPKPGDHVKIEAVYGTPSGYGRP</sequence>
<dbReference type="InterPro" id="IPR051202">
    <property type="entry name" value="Peptidase_C40"/>
</dbReference>
<dbReference type="GO" id="GO:0006508">
    <property type="term" value="P:proteolysis"/>
    <property type="evidence" value="ECO:0007669"/>
    <property type="project" value="UniProtKB-KW"/>
</dbReference>
<comment type="caution">
    <text evidence="7">The sequence shown here is derived from an EMBL/GenBank/DDBJ whole genome shotgun (WGS) entry which is preliminary data.</text>
</comment>
<dbReference type="AlphaFoldDB" id="A0A853DHB9"/>
<dbReference type="InterPro" id="IPR038765">
    <property type="entry name" value="Papain-like_cys_pep_sf"/>
</dbReference>
<proteinExistence type="inferred from homology"/>
<dbReference type="InterPro" id="IPR000064">
    <property type="entry name" value="NLP_P60_dom"/>
</dbReference>
<dbReference type="Pfam" id="PF00877">
    <property type="entry name" value="NLPC_P60"/>
    <property type="match status" value="1"/>
</dbReference>
<evidence type="ECO:0000256" key="3">
    <source>
        <dbReference type="ARBA" id="ARBA00022801"/>
    </source>
</evidence>
<keyword evidence="3 7" id="KW-0378">Hydrolase</keyword>
<dbReference type="GO" id="GO:0008234">
    <property type="term" value="F:cysteine-type peptidase activity"/>
    <property type="evidence" value="ECO:0007669"/>
    <property type="project" value="UniProtKB-KW"/>
</dbReference>
<feature type="region of interest" description="Disordered" evidence="5">
    <location>
        <begin position="125"/>
        <end position="148"/>
    </location>
</feature>
<dbReference type="Proteomes" id="UP000571817">
    <property type="component" value="Unassembled WGS sequence"/>
</dbReference>
<dbReference type="EMBL" id="JACCFW010000001">
    <property type="protein sequence ID" value="NYJ73595.1"/>
    <property type="molecule type" value="Genomic_DNA"/>
</dbReference>
<gene>
    <name evidence="7" type="ORF">HNR15_000558</name>
</gene>
<comment type="similarity">
    <text evidence="1">Belongs to the peptidase C40 family.</text>
</comment>
<organism evidence="7 8">
    <name type="scientific">Allobranchiibius huperziae</name>
    <dbReference type="NCBI Taxonomy" id="1874116"/>
    <lineage>
        <taxon>Bacteria</taxon>
        <taxon>Bacillati</taxon>
        <taxon>Actinomycetota</taxon>
        <taxon>Actinomycetes</taxon>
        <taxon>Micrococcales</taxon>
        <taxon>Dermacoccaceae</taxon>
        <taxon>Allobranchiibius</taxon>
    </lineage>
</organism>
<evidence type="ECO:0000256" key="1">
    <source>
        <dbReference type="ARBA" id="ARBA00007074"/>
    </source>
</evidence>
<dbReference type="PANTHER" id="PTHR47053:SF1">
    <property type="entry name" value="MUREIN DD-ENDOPEPTIDASE MEPH-RELATED"/>
    <property type="match status" value="1"/>
</dbReference>
<evidence type="ECO:0000256" key="4">
    <source>
        <dbReference type="ARBA" id="ARBA00022807"/>
    </source>
</evidence>
<dbReference type="PROSITE" id="PS51935">
    <property type="entry name" value="NLPC_P60"/>
    <property type="match status" value="1"/>
</dbReference>
<reference evidence="7 8" key="1">
    <citation type="submission" date="2020-07" db="EMBL/GenBank/DDBJ databases">
        <title>Sequencing the genomes of 1000 actinobacteria strains.</title>
        <authorList>
            <person name="Klenk H.-P."/>
        </authorList>
    </citation>
    <scope>NUCLEOTIDE SEQUENCE [LARGE SCALE GENOMIC DNA]</scope>
    <source>
        <strain evidence="7 8">DSM 29531</strain>
    </source>
</reference>
<accession>A0A853DHB9</accession>
<evidence type="ECO:0000313" key="8">
    <source>
        <dbReference type="Proteomes" id="UP000571817"/>
    </source>
</evidence>
<keyword evidence="2" id="KW-0645">Protease</keyword>
<feature type="domain" description="NlpC/P60" evidence="6">
    <location>
        <begin position="147"/>
        <end position="258"/>
    </location>
</feature>
<dbReference type="PANTHER" id="PTHR47053">
    <property type="entry name" value="MUREIN DD-ENDOPEPTIDASE MEPH-RELATED"/>
    <property type="match status" value="1"/>
</dbReference>
<dbReference type="SUPFAM" id="SSF54001">
    <property type="entry name" value="Cysteine proteinases"/>
    <property type="match status" value="1"/>
</dbReference>
<keyword evidence="4" id="KW-0788">Thiol protease</keyword>
<keyword evidence="8" id="KW-1185">Reference proteome</keyword>